<comment type="caution">
    <text evidence="1">The sequence shown here is derived from an EMBL/GenBank/DDBJ whole genome shotgun (WGS) entry which is preliminary data.</text>
</comment>
<proteinExistence type="predicted"/>
<reference evidence="1" key="1">
    <citation type="submission" date="2022-11" db="EMBL/GenBank/DDBJ databases">
        <authorList>
            <person name="Petersen C."/>
        </authorList>
    </citation>
    <scope>NUCLEOTIDE SEQUENCE</scope>
    <source>
        <strain evidence="1">IBT 29864</strain>
    </source>
</reference>
<evidence type="ECO:0000313" key="2">
    <source>
        <dbReference type="Proteomes" id="UP001147782"/>
    </source>
</evidence>
<protein>
    <submittedName>
        <fullName evidence="1">Uncharacterized protein</fullName>
    </submittedName>
</protein>
<dbReference type="GeneID" id="81438218"/>
<reference evidence="1" key="2">
    <citation type="journal article" date="2023" name="IMA Fungus">
        <title>Comparative genomic study of the Penicillium genus elucidates a diverse pangenome and 15 lateral gene transfer events.</title>
        <authorList>
            <person name="Petersen C."/>
            <person name="Sorensen T."/>
            <person name="Nielsen M.R."/>
            <person name="Sondergaard T.E."/>
            <person name="Sorensen J.L."/>
            <person name="Fitzpatrick D.A."/>
            <person name="Frisvad J.C."/>
            <person name="Nielsen K.L."/>
        </authorList>
    </citation>
    <scope>NUCLEOTIDE SEQUENCE</scope>
    <source>
        <strain evidence="1">IBT 29864</strain>
    </source>
</reference>
<dbReference type="EMBL" id="JAPZBS010000005">
    <property type="protein sequence ID" value="KAJ5370018.1"/>
    <property type="molecule type" value="Genomic_DNA"/>
</dbReference>
<dbReference type="AlphaFoldDB" id="A0A9W9S5K9"/>
<sequence length="506" mass="57251">MEEAREPFFLPHVMPRCLRQMTQSPPVCLLRDGDFQATQILREHGQKSGSSSHSITQASNLASGLSDVIVILERPRIVESHSPNQSFDDFVNGCDTLQVVDELLRFASRGTRNIGTVTVINAFSLQPEKNAEADLRCEGMLARFLQVKRPQVIIHCTNSVYKSSWMSRFNFGGKPYRIRSEQIEIVEGHTAIVIPSFHPSHAVNYLKYRLELRVLLMYHFALAFHSLGDRTAIPCCAKELQDLCLYKGERKEDKCPISDWDLASCISDKVNKSYLDCGKDVVPLSMGVFADEDLSDKINRESDTFDSMSFWLSLLLEKPQKFELFGIASASFLLKRANTNLNPVYSRISSALLDLVTDRDHWFFKAEDIDVADLEEKFSAVSLHVDPQIFHVIDANRKACVSVEKTLGLVERGQVIDFTVKTPPHYGAVVLQNVLLAKYLASSPRITISTALRMEALSKRCSVINETSRKHSEVEGQLPDTEIIFHVKRLLECLRKLRMELEAILE</sequence>
<dbReference type="Proteomes" id="UP001147782">
    <property type="component" value="Unassembled WGS sequence"/>
</dbReference>
<accession>A0A9W9S5K9</accession>
<gene>
    <name evidence="1" type="ORF">N7496_006110</name>
</gene>
<keyword evidence="2" id="KW-1185">Reference proteome</keyword>
<evidence type="ECO:0000313" key="1">
    <source>
        <dbReference type="EMBL" id="KAJ5370018.1"/>
    </source>
</evidence>
<name>A0A9W9S5K9_9EURO</name>
<dbReference type="RefSeq" id="XP_056554452.1">
    <property type="nucleotide sequence ID" value="XM_056699039.1"/>
</dbReference>
<dbReference type="OrthoDB" id="4656735at2759"/>
<organism evidence="1 2">
    <name type="scientific">Penicillium cataractarum</name>
    <dbReference type="NCBI Taxonomy" id="2100454"/>
    <lineage>
        <taxon>Eukaryota</taxon>
        <taxon>Fungi</taxon>
        <taxon>Dikarya</taxon>
        <taxon>Ascomycota</taxon>
        <taxon>Pezizomycotina</taxon>
        <taxon>Eurotiomycetes</taxon>
        <taxon>Eurotiomycetidae</taxon>
        <taxon>Eurotiales</taxon>
        <taxon>Aspergillaceae</taxon>
        <taxon>Penicillium</taxon>
    </lineage>
</organism>